<accession>A0A6J5QVF5</accession>
<organism evidence="1">
    <name type="scientific">uncultured Caudovirales phage</name>
    <dbReference type="NCBI Taxonomy" id="2100421"/>
    <lineage>
        <taxon>Viruses</taxon>
        <taxon>Duplodnaviria</taxon>
        <taxon>Heunggongvirae</taxon>
        <taxon>Uroviricota</taxon>
        <taxon>Caudoviricetes</taxon>
        <taxon>Peduoviridae</taxon>
        <taxon>Maltschvirus</taxon>
        <taxon>Maltschvirus maltsch</taxon>
    </lineage>
</organism>
<reference evidence="1" key="1">
    <citation type="submission" date="2020-05" db="EMBL/GenBank/DDBJ databases">
        <authorList>
            <person name="Chiriac C."/>
            <person name="Salcher M."/>
            <person name="Ghai R."/>
            <person name="Kavagutti S V."/>
        </authorList>
    </citation>
    <scope>NUCLEOTIDE SEQUENCE</scope>
</reference>
<name>A0A6J5QVF5_9CAUD</name>
<feature type="non-terminal residue" evidence="1">
    <location>
        <position position="266"/>
    </location>
</feature>
<sequence length="266" mass="28516">MPTTTSLTTTYAGELAGEIVAKALLSNVSAQYVTMKPNVPYKSVVRKIDDTVTFAAGTCDFTPTGTITLTERILTLEEFQVQRQICKKDFFIDWTTADVMSGRVNTQIQDAIIGRLVGGIAAANETIMWSGVNATAGQYDGFETLIKAGGSGAVSAGSGALTSANIIATIWDVINTAPAAVKGAAEKPALYMGQAAWEAYMQAQIADGNGWYLTGGPEVSRRFVGMYEIYVCPGMTANNIIFSQPSNLMLGTWQENQMNEVFILDM</sequence>
<protein>
    <submittedName>
        <fullName evidence="1">Uncharacterized protein</fullName>
    </submittedName>
</protein>
<gene>
    <name evidence="1" type="ORF">UFOVP1175_49</name>
</gene>
<proteinExistence type="predicted"/>
<dbReference type="EMBL" id="LR797129">
    <property type="protein sequence ID" value="CAB4188669.1"/>
    <property type="molecule type" value="Genomic_DNA"/>
</dbReference>
<dbReference type="SUPFAM" id="SSF56563">
    <property type="entry name" value="Major capsid protein gp5"/>
    <property type="match status" value="1"/>
</dbReference>
<evidence type="ECO:0000313" key="1">
    <source>
        <dbReference type="EMBL" id="CAB4188669.1"/>
    </source>
</evidence>